<evidence type="ECO:0000313" key="2">
    <source>
        <dbReference type="Proteomes" id="UP000001077"/>
    </source>
</evidence>
<keyword evidence="2" id="KW-1185">Reference proteome</keyword>
<organism evidence="1 2">
    <name type="scientific">Bartonella rattimassiliensis 15908</name>
    <dbReference type="NCBI Taxonomy" id="1094556"/>
    <lineage>
        <taxon>Bacteria</taxon>
        <taxon>Pseudomonadati</taxon>
        <taxon>Pseudomonadota</taxon>
        <taxon>Alphaproteobacteria</taxon>
        <taxon>Hyphomicrobiales</taxon>
        <taxon>Bartonellaceae</taxon>
        <taxon>Bartonella</taxon>
    </lineage>
</organism>
<name>J0ZFN2_9HYPH</name>
<dbReference type="EMBL" id="AILY01000014">
    <property type="protein sequence ID" value="EJF86863.1"/>
    <property type="molecule type" value="Genomic_DNA"/>
</dbReference>
<accession>J0ZFN2</accession>
<reference evidence="1 2" key="1">
    <citation type="submission" date="2012-03" db="EMBL/GenBank/DDBJ databases">
        <title>The Genome Sequence of Bartonella rattimassiliensis 15908.</title>
        <authorList>
            <consortium name="The Broad Institute Genome Sequencing Platform"/>
            <consortium name="The Broad Institute Genome Sequencing Center for Infectious Disease"/>
            <person name="Feldgarden M."/>
            <person name="Kirby J."/>
            <person name="Kosoy M."/>
            <person name="Birtles R."/>
            <person name="Probert W.S."/>
            <person name="Chiaraviglio L."/>
            <person name="Young S.K."/>
            <person name="Zeng Q."/>
            <person name="Gargeya S."/>
            <person name="Fitzgerald M."/>
            <person name="Haas B."/>
            <person name="Abouelleil A."/>
            <person name="Alvarado L."/>
            <person name="Arachchi H.M."/>
            <person name="Berlin A."/>
            <person name="Chapman S.B."/>
            <person name="Gearin G."/>
            <person name="Goldberg J."/>
            <person name="Griggs A."/>
            <person name="Gujja S."/>
            <person name="Hansen M."/>
            <person name="Heiman D."/>
            <person name="Howarth C."/>
            <person name="Larimer J."/>
            <person name="Lui A."/>
            <person name="MacDonald P.J.P."/>
            <person name="McCowen C."/>
            <person name="Montmayeur A."/>
            <person name="Murphy C."/>
            <person name="Neiman D."/>
            <person name="Pearson M."/>
            <person name="Priest M."/>
            <person name="Roberts A."/>
            <person name="Saif S."/>
            <person name="Shea T."/>
            <person name="Sisk P."/>
            <person name="Stolte C."/>
            <person name="Sykes S."/>
            <person name="Wortman J."/>
            <person name="Nusbaum C."/>
            <person name="Birren B."/>
        </authorList>
    </citation>
    <scope>NUCLEOTIDE SEQUENCE [LARGE SCALE GENOMIC DNA]</scope>
    <source>
        <strain evidence="1 2">15908</strain>
    </source>
</reference>
<evidence type="ECO:0000313" key="1">
    <source>
        <dbReference type="EMBL" id="EJF86863.1"/>
    </source>
</evidence>
<gene>
    <name evidence="1" type="ORF">MCY_00584</name>
</gene>
<comment type="caution">
    <text evidence="1">The sequence shown here is derived from an EMBL/GenBank/DDBJ whole genome shotgun (WGS) entry which is preliminary data.</text>
</comment>
<protein>
    <submittedName>
        <fullName evidence="1">Uncharacterized protein</fullName>
    </submittedName>
</protein>
<dbReference type="Proteomes" id="UP000001077">
    <property type="component" value="Unassembled WGS sequence"/>
</dbReference>
<dbReference type="AlphaFoldDB" id="J0ZFN2"/>
<proteinExistence type="predicted"/>
<dbReference type="HOGENOM" id="CLU_3408781_0_0_5"/>
<sequence length="29" mass="3313">MRENVGGSTKIKTYIEQLSPYGSLEIIWV</sequence>